<accession>A0A0S3SHZ4</accession>
<evidence type="ECO:0000313" key="4">
    <source>
        <dbReference type="Proteomes" id="UP000291084"/>
    </source>
</evidence>
<dbReference type="EMBL" id="AP015040">
    <property type="protein sequence ID" value="BAT92414.1"/>
    <property type="molecule type" value="Genomic_DNA"/>
</dbReference>
<dbReference type="AlphaFoldDB" id="A0A0S3SHZ4"/>
<dbReference type="Proteomes" id="UP000291084">
    <property type="component" value="Chromosome 7"/>
</dbReference>
<reference evidence="3 4" key="1">
    <citation type="journal article" date="2015" name="Sci. Rep.">
        <title>The power of single molecule real-time sequencing technology in the de novo assembly of a eukaryotic genome.</title>
        <authorList>
            <person name="Sakai H."/>
            <person name="Naito K."/>
            <person name="Ogiso-Tanaka E."/>
            <person name="Takahashi Y."/>
            <person name="Iseki K."/>
            <person name="Muto C."/>
            <person name="Satou K."/>
            <person name="Teruya K."/>
            <person name="Shiroma A."/>
            <person name="Shimoji M."/>
            <person name="Hirano T."/>
            <person name="Itoh T."/>
            <person name="Kaga A."/>
            <person name="Tomooka N."/>
        </authorList>
    </citation>
    <scope>NUCLEOTIDE SEQUENCE [LARGE SCALE GENOMIC DNA]</scope>
    <source>
        <strain evidence="4">cv. Shumari</strain>
    </source>
</reference>
<evidence type="ECO:0000256" key="1">
    <source>
        <dbReference type="SAM" id="MobiDB-lite"/>
    </source>
</evidence>
<keyword evidence="2" id="KW-1133">Transmembrane helix</keyword>
<keyword evidence="4" id="KW-1185">Reference proteome</keyword>
<protein>
    <submittedName>
        <fullName evidence="3">Uncharacterized protein</fullName>
    </submittedName>
</protein>
<keyword evidence="2" id="KW-0812">Transmembrane</keyword>
<organism evidence="3 4">
    <name type="scientific">Vigna angularis var. angularis</name>
    <dbReference type="NCBI Taxonomy" id="157739"/>
    <lineage>
        <taxon>Eukaryota</taxon>
        <taxon>Viridiplantae</taxon>
        <taxon>Streptophyta</taxon>
        <taxon>Embryophyta</taxon>
        <taxon>Tracheophyta</taxon>
        <taxon>Spermatophyta</taxon>
        <taxon>Magnoliopsida</taxon>
        <taxon>eudicotyledons</taxon>
        <taxon>Gunneridae</taxon>
        <taxon>Pentapetalae</taxon>
        <taxon>rosids</taxon>
        <taxon>fabids</taxon>
        <taxon>Fabales</taxon>
        <taxon>Fabaceae</taxon>
        <taxon>Papilionoideae</taxon>
        <taxon>50 kb inversion clade</taxon>
        <taxon>NPAAA clade</taxon>
        <taxon>indigoferoid/millettioid clade</taxon>
        <taxon>Phaseoleae</taxon>
        <taxon>Vigna</taxon>
    </lineage>
</organism>
<feature type="transmembrane region" description="Helical" evidence="2">
    <location>
        <begin position="53"/>
        <end position="71"/>
    </location>
</feature>
<feature type="region of interest" description="Disordered" evidence="1">
    <location>
        <begin position="76"/>
        <end position="102"/>
    </location>
</feature>
<name>A0A0S3SHZ4_PHAAN</name>
<evidence type="ECO:0000313" key="3">
    <source>
        <dbReference type="EMBL" id="BAT92414.1"/>
    </source>
</evidence>
<evidence type="ECO:0000256" key="2">
    <source>
        <dbReference type="SAM" id="Phobius"/>
    </source>
</evidence>
<gene>
    <name evidence="3" type="primary">Vigan.07G112300</name>
    <name evidence="3" type="ORF">VIGAN_07112300</name>
</gene>
<sequence length="102" mass="11538">MNEEVLSAYGFTKGLLSRGEGCISFYILFNCKRMRHTPKHHMRLVSKGPPPSFILNILHSSFVLAFSWIFGSNSRTKGRSSMLQDSDLSASSTTHKLSSFHW</sequence>
<keyword evidence="2" id="KW-0472">Membrane</keyword>
<proteinExistence type="predicted"/>